<gene>
    <name evidence="2" type="primary">Acey_s0266.g699</name>
    <name evidence="2" type="synonym">Acey-K08E3.4</name>
    <name evidence="2" type="ORF">Y032_0266g699</name>
</gene>
<dbReference type="GO" id="GO:0098974">
    <property type="term" value="P:postsynaptic actin cytoskeleton organization"/>
    <property type="evidence" value="ECO:0007669"/>
    <property type="project" value="TreeGrafter"/>
</dbReference>
<comment type="caution">
    <text evidence="2">The sequence shown here is derived from an EMBL/GenBank/DDBJ whole genome shotgun (WGS) entry which is preliminary data.</text>
</comment>
<dbReference type="GO" id="GO:0045211">
    <property type="term" value="C:postsynaptic membrane"/>
    <property type="evidence" value="ECO:0007669"/>
    <property type="project" value="TreeGrafter"/>
</dbReference>
<dbReference type="PANTHER" id="PTHR10829:SF25">
    <property type="entry name" value="DREBRIN-LIKE PROTEIN"/>
    <property type="match status" value="1"/>
</dbReference>
<dbReference type="EMBL" id="JARK01001602">
    <property type="protein sequence ID" value="EYB87227.1"/>
    <property type="molecule type" value="Genomic_DNA"/>
</dbReference>
<feature type="domain" description="ADF-H" evidence="1">
    <location>
        <begin position="4"/>
        <end position="133"/>
    </location>
</feature>
<dbReference type="GO" id="GO:0030427">
    <property type="term" value="C:site of polarized growth"/>
    <property type="evidence" value="ECO:0007669"/>
    <property type="project" value="TreeGrafter"/>
</dbReference>
<dbReference type="GO" id="GO:0030864">
    <property type="term" value="C:cortical actin cytoskeleton"/>
    <property type="evidence" value="ECO:0007669"/>
    <property type="project" value="TreeGrafter"/>
</dbReference>
<dbReference type="PANTHER" id="PTHR10829">
    <property type="entry name" value="CORTACTIN AND DREBRIN"/>
    <property type="match status" value="1"/>
</dbReference>
<dbReference type="GO" id="GO:0030027">
    <property type="term" value="C:lamellipodium"/>
    <property type="evidence" value="ECO:0007669"/>
    <property type="project" value="TreeGrafter"/>
</dbReference>
<dbReference type="GO" id="GO:0014069">
    <property type="term" value="C:postsynaptic density"/>
    <property type="evidence" value="ECO:0007669"/>
    <property type="project" value="TreeGrafter"/>
</dbReference>
<dbReference type="OrthoDB" id="5971719at2759"/>
<protein>
    <recommendedName>
        <fullName evidence="1">ADF-H domain-containing protein</fullName>
    </recommendedName>
</protein>
<dbReference type="CDD" id="cd11281">
    <property type="entry name" value="ADF_drebrin_like"/>
    <property type="match status" value="1"/>
</dbReference>
<dbReference type="SMART" id="SM00102">
    <property type="entry name" value="ADF"/>
    <property type="match status" value="1"/>
</dbReference>
<evidence type="ECO:0000313" key="2">
    <source>
        <dbReference type="EMBL" id="EYB87227.1"/>
    </source>
</evidence>
<dbReference type="Proteomes" id="UP000024635">
    <property type="component" value="Unassembled WGS sequence"/>
</dbReference>
<dbReference type="AlphaFoldDB" id="A0A016SA40"/>
<keyword evidence="3" id="KW-1185">Reference proteome</keyword>
<dbReference type="Pfam" id="PF00241">
    <property type="entry name" value="Cofilin_ADF"/>
    <property type="match status" value="1"/>
</dbReference>
<organism evidence="2 3">
    <name type="scientific">Ancylostoma ceylanicum</name>
    <dbReference type="NCBI Taxonomy" id="53326"/>
    <lineage>
        <taxon>Eukaryota</taxon>
        <taxon>Metazoa</taxon>
        <taxon>Ecdysozoa</taxon>
        <taxon>Nematoda</taxon>
        <taxon>Chromadorea</taxon>
        <taxon>Rhabditida</taxon>
        <taxon>Rhabditina</taxon>
        <taxon>Rhabditomorpha</taxon>
        <taxon>Strongyloidea</taxon>
        <taxon>Ancylostomatidae</taxon>
        <taxon>Ancylostomatinae</taxon>
        <taxon>Ancylostoma</taxon>
    </lineage>
</organism>
<dbReference type="GO" id="GO:0030833">
    <property type="term" value="P:regulation of actin filament polymerization"/>
    <property type="evidence" value="ECO:0007669"/>
    <property type="project" value="TreeGrafter"/>
</dbReference>
<sequence length="219" mass="24639">MTLNFQKHGAAIQAAYDRVATSKTNDEWIILDYEGNTNVVKIGEEGDYGLEEFSTSFNSGRLQYGVIGVRLAKTALTKIVLVHWQGEGVPSARVASTTSHVDDVRRFLKSVHVVHYARSEIDVEPDVIRKEVAKLPATYAATGADTYYSAPTVVGSVYKPIKPHTDINIKERDEFWEKLKKEEARCVTFLSHSSFSLLRFWFFFSATAIILRLSSHSFT</sequence>
<evidence type="ECO:0000259" key="1">
    <source>
        <dbReference type="PROSITE" id="PS51263"/>
    </source>
</evidence>
<dbReference type="PROSITE" id="PS51263">
    <property type="entry name" value="ADF_H"/>
    <property type="match status" value="1"/>
</dbReference>
<dbReference type="InterPro" id="IPR029006">
    <property type="entry name" value="ADF-H/Gelsolin-like_dom_sf"/>
</dbReference>
<dbReference type="Gene3D" id="3.40.20.10">
    <property type="entry name" value="Severin"/>
    <property type="match status" value="1"/>
</dbReference>
<dbReference type="GO" id="GO:0005884">
    <property type="term" value="C:actin filament"/>
    <property type="evidence" value="ECO:0007669"/>
    <property type="project" value="TreeGrafter"/>
</dbReference>
<dbReference type="GO" id="GO:0030425">
    <property type="term" value="C:dendrite"/>
    <property type="evidence" value="ECO:0007669"/>
    <property type="project" value="TreeGrafter"/>
</dbReference>
<dbReference type="InterPro" id="IPR002108">
    <property type="entry name" value="ADF-H"/>
</dbReference>
<dbReference type="SUPFAM" id="SSF55753">
    <property type="entry name" value="Actin depolymerizing proteins"/>
    <property type="match status" value="1"/>
</dbReference>
<evidence type="ECO:0000313" key="3">
    <source>
        <dbReference type="Proteomes" id="UP000024635"/>
    </source>
</evidence>
<dbReference type="GO" id="GO:0048812">
    <property type="term" value="P:neuron projection morphogenesis"/>
    <property type="evidence" value="ECO:0007669"/>
    <property type="project" value="TreeGrafter"/>
</dbReference>
<reference evidence="3" key="1">
    <citation type="journal article" date="2015" name="Nat. Genet.">
        <title>The genome and transcriptome of the zoonotic hookworm Ancylostoma ceylanicum identify infection-specific gene families.</title>
        <authorList>
            <person name="Schwarz E.M."/>
            <person name="Hu Y."/>
            <person name="Antoshechkin I."/>
            <person name="Miller M.M."/>
            <person name="Sternberg P.W."/>
            <person name="Aroian R.V."/>
        </authorList>
    </citation>
    <scope>NUCLEOTIDE SEQUENCE</scope>
    <source>
        <strain evidence="3">HY135</strain>
    </source>
</reference>
<name>A0A016SA40_9BILA</name>
<dbReference type="GO" id="GO:0045773">
    <property type="term" value="P:positive regulation of axon extension"/>
    <property type="evidence" value="ECO:0007669"/>
    <property type="project" value="TreeGrafter"/>
</dbReference>
<proteinExistence type="predicted"/>
<accession>A0A016SA40</accession>
<dbReference type="GO" id="GO:0051015">
    <property type="term" value="F:actin filament binding"/>
    <property type="evidence" value="ECO:0007669"/>
    <property type="project" value="TreeGrafter"/>
</dbReference>